<feature type="domain" description="Glycine transporter" evidence="8">
    <location>
        <begin position="9"/>
        <end position="81"/>
    </location>
</feature>
<dbReference type="PANTHER" id="PTHR30506:SF3">
    <property type="entry name" value="UPF0126 INNER MEMBRANE PROTEIN YADS-RELATED"/>
    <property type="match status" value="1"/>
</dbReference>
<feature type="transmembrane region" description="Helical" evidence="7">
    <location>
        <begin position="6"/>
        <end position="24"/>
    </location>
</feature>
<evidence type="ECO:0000256" key="5">
    <source>
        <dbReference type="ARBA" id="ARBA00022989"/>
    </source>
</evidence>
<evidence type="ECO:0000256" key="7">
    <source>
        <dbReference type="SAM" id="Phobius"/>
    </source>
</evidence>
<dbReference type="EMBL" id="JBHMDM010000004">
    <property type="protein sequence ID" value="MFB9376734.1"/>
    <property type="molecule type" value="Genomic_DNA"/>
</dbReference>
<feature type="transmembrane region" description="Helical" evidence="7">
    <location>
        <begin position="148"/>
        <end position="167"/>
    </location>
</feature>
<sequence>MQAGWVLLTLELLGVFAFALNGALTAMRDATLDLFGVLALGCVTALGGGVIRDVLLGEPVASLQVWWYLATATVGALAGFSGHRVFARMGRPLLVFDTAGLSLFCITGAQVALDAGLPAGQAILLGMITAVGGGTLRDAIVLKIPSILTGGLYAVPALVGAAIAVLGSEVGDVGLLPALLGAGACAALRAGGVLRGWHAPQARLDPPRNS</sequence>
<feature type="transmembrane region" description="Helical" evidence="7">
    <location>
        <begin position="93"/>
        <end position="113"/>
    </location>
</feature>
<comment type="similarity">
    <text evidence="2">Belongs to the UPF0126 family.</text>
</comment>
<evidence type="ECO:0000256" key="4">
    <source>
        <dbReference type="ARBA" id="ARBA00022692"/>
    </source>
</evidence>
<evidence type="ECO:0000313" key="9">
    <source>
        <dbReference type="EMBL" id="MFB9376734.1"/>
    </source>
</evidence>
<comment type="subcellular location">
    <subcellularLocation>
        <location evidence="1">Cell membrane</location>
        <topology evidence="1">Multi-pass membrane protein</topology>
    </subcellularLocation>
</comment>
<evidence type="ECO:0000256" key="3">
    <source>
        <dbReference type="ARBA" id="ARBA00022475"/>
    </source>
</evidence>
<dbReference type="Pfam" id="PF03458">
    <property type="entry name" value="Gly_transporter"/>
    <property type="match status" value="2"/>
</dbReference>
<gene>
    <name evidence="9" type="ORF">ACFFVI_07105</name>
</gene>
<evidence type="ECO:0000256" key="6">
    <source>
        <dbReference type="ARBA" id="ARBA00023136"/>
    </source>
</evidence>
<keyword evidence="4 7" id="KW-0812">Transmembrane</keyword>
<dbReference type="InterPro" id="IPR005115">
    <property type="entry name" value="Gly_transporter"/>
</dbReference>
<evidence type="ECO:0000313" key="10">
    <source>
        <dbReference type="Proteomes" id="UP001589748"/>
    </source>
</evidence>
<evidence type="ECO:0000256" key="1">
    <source>
        <dbReference type="ARBA" id="ARBA00004651"/>
    </source>
</evidence>
<accession>A0ABV5LRP8</accession>
<evidence type="ECO:0000259" key="8">
    <source>
        <dbReference type="Pfam" id="PF03458"/>
    </source>
</evidence>
<keyword evidence="3" id="KW-1003">Cell membrane</keyword>
<keyword evidence="10" id="KW-1185">Reference proteome</keyword>
<feature type="transmembrane region" description="Helical" evidence="7">
    <location>
        <begin position="31"/>
        <end position="51"/>
    </location>
</feature>
<dbReference type="RefSeq" id="WP_380135875.1">
    <property type="nucleotide sequence ID" value="NZ_JBHLUI010000003.1"/>
</dbReference>
<comment type="caution">
    <text evidence="9">The sequence shown here is derived from an EMBL/GenBank/DDBJ whole genome shotgun (WGS) entry which is preliminary data.</text>
</comment>
<protein>
    <submittedName>
        <fullName evidence="9">Trimeric intracellular cation channel family protein</fullName>
    </submittedName>
</protein>
<dbReference type="Proteomes" id="UP001589748">
    <property type="component" value="Unassembled WGS sequence"/>
</dbReference>
<organism evidence="9 10">
    <name type="scientific">Kineococcus gynurae</name>
    <dbReference type="NCBI Taxonomy" id="452979"/>
    <lineage>
        <taxon>Bacteria</taxon>
        <taxon>Bacillati</taxon>
        <taxon>Actinomycetota</taxon>
        <taxon>Actinomycetes</taxon>
        <taxon>Kineosporiales</taxon>
        <taxon>Kineosporiaceae</taxon>
        <taxon>Kineococcus</taxon>
    </lineage>
</organism>
<evidence type="ECO:0000256" key="2">
    <source>
        <dbReference type="ARBA" id="ARBA00008193"/>
    </source>
</evidence>
<keyword evidence="5 7" id="KW-1133">Transmembrane helix</keyword>
<keyword evidence="6 7" id="KW-0472">Membrane</keyword>
<feature type="domain" description="Glycine transporter" evidence="8">
    <location>
        <begin position="95"/>
        <end position="166"/>
    </location>
</feature>
<feature type="transmembrane region" description="Helical" evidence="7">
    <location>
        <begin position="119"/>
        <end position="136"/>
    </location>
</feature>
<name>A0ABV5LRP8_9ACTN</name>
<feature type="transmembrane region" description="Helical" evidence="7">
    <location>
        <begin position="173"/>
        <end position="194"/>
    </location>
</feature>
<feature type="transmembrane region" description="Helical" evidence="7">
    <location>
        <begin position="63"/>
        <end position="81"/>
    </location>
</feature>
<dbReference type="PANTHER" id="PTHR30506">
    <property type="entry name" value="INNER MEMBRANE PROTEIN"/>
    <property type="match status" value="1"/>
</dbReference>
<proteinExistence type="inferred from homology"/>
<reference evidence="9 10" key="1">
    <citation type="submission" date="2024-09" db="EMBL/GenBank/DDBJ databases">
        <authorList>
            <person name="Sun Q."/>
            <person name="Mori K."/>
        </authorList>
    </citation>
    <scope>NUCLEOTIDE SEQUENCE [LARGE SCALE GENOMIC DNA]</scope>
    <source>
        <strain evidence="9 10">TISTR 1856</strain>
    </source>
</reference>